<keyword evidence="4 7" id="KW-0378">Hydrolase</keyword>
<comment type="caution">
    <text evidence="7">The sequence shown here is derived from an EMBL/GenBank/DDBJ whole genome shotgun (WGS) entry which is preliminary data.</text>
</comment>
<reference evidence="7 8" key="1">
    <citation type="submission" date="2023-10" db="EMBL/GenBank/DDBJ databases">
        <authorList>
            <person name="Venkata Ramana C."/>
            <person name="Sasikala C."/>
            <person name="Dhurka M."/>
        </authorList>
    </citation>
    <scope>NUCLEOTIDE SEQUENCE [LARGE SCALE GENOMIC DNA]</scope>
    <source>
        <strain evidence="7 8">KCTC 32151</strain>
    </source>
</reference>
<dbReference type="EMBL" id="JAWLIP010000001">
    <property type="protein sequence ID" value="MDV6225005.1"/>
    <property type="molecule type" value="Genomic_DNA"/>
</dbReference>
<dbReference type="Pfam" id="PF01471">
    <property type="entry name" value="PG_binding_1"/>
    <property type="match status" value="1"/>
</dbReference>
<sequence>MMFEPDFAGAEVCPSPNFGERRGGLLLDMLILHYTGMETGQGAQDWLCAPESEVSSHYLVHEDGRIVQMVREADRAWHAGRSSWQGCEDINSRSIGIEIANAGHPQGLPDFPDIQIEAVLKLGKDICRRHKIGPKRVLGHSDIAPGRKVDPGENFPWERLAKGGLGTFVAVPPISGGHSLGPGDVGPAVQALQRLLSGYGYGIAQTGIFDRDTEVSVREFQRHFRPLEINGIADVWTCAILQKLMYD</sequence>
<dbReference type="Gene3D" id="1.10.101.10">
    <property type="entry name" value="PGBD-like superfamily/PGBD"/>
    <property type="match status" value="1"/>
</dbReference>
<evidence type="ECO:0000256" key="5">
    <source>
        <dbReference type="ARBA" id="ARBA00023316"/>
    </source>
</evidence>
<dbReference type="Pfam" id="PF01510">
    <property type="entry name" value="Amidase_2"/>
    <property type="match status" value="1"/>
</dbReference>
<dbReference type="SMART" id="SM00644">
    <property type="entry name" value="Ami_2"/>
    <property type="match status" value="1"/>
</dbReference>
<comment type="catalytic activity">
    <reaction evidence="1">
        <text>Hydrolyzes the link between N-acetylmuramoyl residues and L-amino acid residues in certain cell-wall glycopeptides.</text>
        <dbReference type="EC" id="3.5.1.28"/>
    </reaction>
</comment>
<dbReference type="InterPro" id="IPR036365">
    <property type="entry name" value="PGBD-like_sf"/>
</dbReference>
<evidence type="ECO:0000313" key="7">
    <source>
        <dbReference type="EMBL" id="MDV6225005.1"/>
    </source>
</evidence>
<dbReference type="EC" id="3.5.1.28" evidence="3"/>
<evidence type="ECO:0000256" key="3">
    <source>
        <dbReference type="ARBA" id="ARBA00011901"/>
    </source>
</evidence>
<protein>
    <recommendedName>
        <fullName evidence="3">N-acetylmuramoyl-L-alanine amidase</fullName>
        <ecNumber evidence="3">3.5.1.28</ecNumber>
    </recommendedName>
</protein>
<dbReference type="SUPFAM" id="SSF47090">
    <property type="entry name" value="PGBD-like"/>
    <property type="match status" value="1"/>
</dbReference>
<dbReference type="Gene3D" id="3.40.80.10">
    <property type="entry name" value="Peptidoglycan recognition protein-like"/>
    <property type="match status" value="1"/>
</dbReference>
<keyword evidence="5" id="KW-0961">Cell wall biogenesis/degradation</keyword>
<dbReference type="PANTHER" id="PTHR30417:SF1">
    <property type="entry name" value="N-ACETYLMURAMOYL-L-ALANINE AMIDASE AMID"/>
    <property type="match status" value="1"/>
</dbReference>
<dbReference type="InterPro" id="IPR036505">
    <property type="entry name" value="Amidase/PGRP_sf"/>
</dbReference>
<dbReference type="InterPro" id="IPR051206">
    <property type="entry name" value="NAMLAA_amidase_2"/>
</dbReference>
<evidence type="ECO:0000313" key="8">
    <source>
        <dbReference type="Proteomes" id="UP001185659"/>
    </source>
</evidence>
<evidence type="ECO:0000256" key="1">
    <source>
        <dbReference type="ARBA" id="ARBA00001561"/>
    </source>
</evidence>
<comment type="similarity">
    <text evidence="2">Belongs to the N-acetylmuramoyl-L-alanine amidase 2 family.</text>
</comment>
<dbReference type="RefSeq" id="WP_317560269.1">
    <property type="nucleotide sequence ID" value="NZ_JAWLIP010000001.1"/>
</dbReference>
<dbReference type="InterPro" id="IPR002502">
    <property type="entry name" value="Amidase_domain"/>
</dbReference>
<accession>A0ABU4AFK7</accession>
<dbReference type="SUPFAM" id="SSF55846">
    <property type="entry name" value="N-acetylmuramoyl-L-alanine amidase-like"/>
    <property type="match status" value="1"/>
</dbReference>
<proteinExistence type="inferred from homology"/>
<feature type="domain" description="N-acetylmuramoyl-L-alanine amidase" evidence="6">
    <location>
        <begin position="15"/>
        <end position="152"/>
    </location>
</feature>
<dbReference type="Proteomes" id="UP001185659">
    <property type="component" value="Unassembled WGS sequence"/>
</dbReference>
<organism evidence="7 8">
    <name type="scientific">Nitratireductor aquimarinus</name>
    <dbReference type="NCBI Taxonomy" id="889300"/>
    <lineage>
        <taxon>Bacteria</taxon>
        <taxon>Pseudomonadati</taxon>
        <taxon>Pseudomonadota</taxon>
        <taxon>Alphaproteobacteria</taxon>
        <taxon>Hyphomicrobiales</taxon>
        <taxon>Phyllobacteriaceae</taxon>
        <taxon>Nitratireductor</taxon>
    </lineage>
</organism>
<dbReference type="GO" id="GO:0008745">
    <property type="term" value="F:N-acetylmuramoyl-L-alanine amidase activity"/>
    <property type="evidence" value="ECO:0007669"/>
    <property type="project" value="UniProtKB-EC"/>
</dbReference>
<evidence type="ECO:0000256" key="2">
    <source>
        <dbReference type="ARBA" id="ARBA00007553"/>
    </source>
</evidence>
<evidence type="ECO:0000256" key="4">
    <source>
        <dbReference type="ARBA" id="ARBA00022801"/>
    </source>
</evidence>
<dbReference type="InterPro" id="IPR002477">
    <property type="entry name" value="Peptidoglycan-bd-like"/>
</dbReference>
<keyword evidence="8" id="KW-1185">Reference proteome</keyword>
<dbReference type="PANTHER" id="PTHR30417">
    <property type="entry name" value="N-ACETYLMURAMOYL-L-ALANINE AMIDASE AMID"/>
    <property type="match status" value="1"/>
</dbReference>
<gene>
    <name evidence="7" type="ORF">R2G56_01790</name>
</gene>
<evidence type="ECO:0000259" key="6">
    <source>
        <dbReference type="SMART" id="SM00644"/>
    </source>
</evidence>
<dbReference type="InterPro" id="IPR036366">
    <property type="entry name" value="PGBDSf"/>
</dbReference>
<dbReference type="CDD" id="cd06583">
    <property type="entry name" value="PGRP"/>
    <property type="match status" value="1"/>
</dbReference>
<name>A0ABU4AFK7_9HYPH</name>